<protein>
    <submittedName>
        <fullName evidence="1">DUF3223 domain-containing protein</fullName>
    </submittedName>
</protein>
<proteinExistence type="predicted"/>
<gene>
    <name evidence="1" type="ORF">BL124_00001245</name>
</gene>
<dbReference type="Gene3D" id="3.10.450.40">
    <property type="match status" value="1"/>
</dbReference>
<reference evidence="1 2" key="1">
    <citation type="submission" date="2018-10" db="EMBL/GenBank/DDBJ databases">
        <authorList>
            <person name="Vanduin D."/>
            <person name="Fouts D."/>
            <person name="Wright M."/>
            <person name="Sutton G."/>
            <person name="Nguyen K."/>
            <person name="Kreiswirth B."/>
            <person name="Chen L."/>
            <person name="Rojas L."/>
            <person name="Hujer A."/>
            <person name="Hujer K."/>
            <person name="Bonomo R."/>
            <person name="Adams M."/>
        </authorList>
    </citation>
    <scope>NUCLEOTIDE SEQUENCE [LARGE SCALE GENOMIC DNA]</scope>
    <source>
        <strain evidence="1 2">CRK0165</strain>
    </source>
</reference>
<comment type="caution">
    <text evidence="1">The sequence shown here is derived from an EMBL/GenBank/DDBJ whole genome shotgun (WGS) entry which is preliminary data.</text>
</comment>
<evidence type="ECO:0000313" key="2">
    <source>
        <dbReference type="Proteomes" id="UP000283322"/>
    </source>
</evidence>
<dbReference type="Pfam" id="PF11523">
    <property type="entry name" value="DUF3223"/>
    <property type="match status" value="1"/>
</dbReference>
<accession>A0A423A1G9</accession>
<dbReference type="EMBL" id="MPYG04000007">
    <property type="protein sequence ID" value="ROH04885.1"/>
    <property type="molecule type" value="Genomic_DNA"/>
</dbReference>
<evidence type="ECO:0000313" key="1">
    <source>
        <dbReference type="EMBL" id="ROH04885.1"/>
    </source>
</evidence>
<dbReference type="RefSeq" id="WP_063916567.1">
    <property type="nucleotide sequence ID" value="NZ_JAHKFJ010000060.1"/>
</dbReference>
<sequence length="99" mass="11437">MVYIVADKFYSTKEEIKIEAQRILNKSVMGSKIEGDDYLFLLSLFQNHSEWENKSKGGFSEIITGKASHGTTCFYLKKERNLEDISFIHAIKCLKPKKE</sequence>
<organism evidence="1 2">
    <name type="scientific">Klebsiella pneumoniae</name>
    <dbReference type="NCBI Taxonomy" id="573"/>
    <lineage>
        <taxon>Bacteria</taxon>
        <taxon>Pseudomonadati</taxon>
        <taxon>Pseudomonadota</taxon>
        <taxon>Gammaproteobacteria</taxon>
        <taxon>Enterobacterales</taxon>
        <taxon>Enterobacteriaceae</taxon>
        <taxon>Klebsiella/Raoultella group</taxon>
        <taxon>Klebsiella</taxon>
        <taxon>Klebsiella pneumoniae complex</taxon>
    </lineage>
</organism>
<dbReference type="Proteomes" id="UP000283322">
    <property type="component" value="Unassembled WGS sequence"/>
</dbReference>
<name>A0A423A1G9_KLEPN</name>
<dbReference type="AlphaFoldDB" id="A0A423A1G9"/>